<proteinExistence type="predicted"/>
<evidence type="ECO:0000313" key="1">
    <source>
        <dbReference type="EMBL" id="CAL1672527.1"/>
    </source>
</evidence>
<sequence length="88" mass="10345">MRWCQSESGPYENSFGIPIIYLTYDGILSWHMLRYAPDSELMMHAGWLWLLPQSCMVNGMVGWQLRGKRINQHTGLGHTMYLRWIKQG</sequence>
<evidence type="ECO:0000313" key="2">
    <source>
        <dbReference type="Proteomes" id="UP001497644"/>
    </source>
</evidence>
<keyword evidence="2" id="KW-1185">Reference proteome</keyword>
<gene>
    <name evidence="1" type="ORF">LPLAT_LOCUS8331</name>
</gene>
<dbReference type="EMBL" id="CAXIPU020000644">
    <property type="protein sequence ID" value="CAL1672527.1"/>
    <property type="molecule type" value="Genomic_DNA"/>
</dbReference>
<organism evidence="1 2">
    <name type="scientific">Lasius platythorax</name>
    <dbReference type="NCBI Taxonomy" id="488582"/>
    <lineage>
        <taxon>Eukaryota</taxon>
        <taxon>Metazoa</taxon>
        <taxon>Ecdysozoa</taxon>
        <taxon>Arthropoda</taxon>
        <taxon>Hexapoda</taxon>
        <taxon>Insecta</taxon>
        <taxon>Pterygota</taxon>
        <taxon>Neoptera</taxon>
        <taxon>Endopterygota</taxon>
        <taxon>Hymenoptera</taxon>
        <taxon>Apocrita</taxon>
        <taxon>Aculeata</taxon>
        <taxon>Formicoidea</taxon>
        <taxon>Formicidae</taxon>
        <taxon>Formicinae</taxon>
        <taxon>Lasius</taxon>
        <taxon>Lasius</taxon>
    </lineage>
</organism>
<dbReference type="Proteomes" id="UP001497644">
    <property type="component" value="Unassembled WGS sequence"/>
</dbReference>
<protein>
    <submittedName>
        <fullName evidence="1">Uncharacterized protein</fullName>
    </submittedName>
</protein>
<comment type="caution">
    <text evidence="1">The sequence shown here is derived from an EMBL/GenBank/DDBJ whole genome shotgun (WGS) entry which is preliminary data.</text>
</comment>
<reference evidence="1" key="1">
    <citation type="submission" date="2024-04" db="EMBL/GenBank/DDBJ databases">
        <authorList>
            <consortium name="Molecular Ecology Group"/>
        </authorList>
    </citation>
    <scope>NUCLEOTIDE SEQUENCE</scope>
</reference>
<accession>A0AAV2MY58</accession>
<name>A0AAV2MY58_9HYME</name>
<dbReference type="AlphaFoldDB" id="A0AAV2MY58"/>